<dbReference type="InterPro" id="IPR027417">
    <property type="entry name" value="P-loop_NTPase"/>
</dbReference>
<dbReference type="RefSeq" id="WP_211336334.1">
    <property type="nucleotide sequence ID" value="NZ_QJKF01000005.1"/>
</dbReference>
<protein>
    <submittedName>
        <fullName evidence="3">Uncharacterized protein (TIGR02680 family)</fullName>
    </submittedName>
</protein>
<feature type="region of interest" description="Disordered" evidence="2">
    <location>
        <begin position="299"/>
        <end position="393"/>
    </location>
</feature>
<evidence type="ECO:0000313" key="4">
    <source>
        <dbReference type="Proteomes" id="UP000247569"/>
    </source>
</evidence>
<accession>A0A318KDD7</accession>
<evidence type="ECO:0000256" key="1">
    <source>
        <dbReference type="SAM" id="Coils"/>
    </source>
</evidence>
<comment type="caution">
    <text evidence="3">The sequence shown here is derived from an EMBL/GenBank/DDBJ whole genome shotgun (WGS) entry which is preliminary data.</text>
</comment>
<dbReference type="InterPro" id="IPR013496">
    <property type="entry name" value="CHP02680"/>
</dbReference>
<feature type="coiled-coil region" evidence="1">
    <location>
        <begin position="1077"/>
        <end position="1135"/>
    </location>
</feature>
<sequence>MNVTVLPRSAADTENERRMRWIPSRAGILNVWRYYDEVFEFHDGRLLLRGPNGSGKSKALELLLPFLFDANLRANRLSTFGTGERTMHWNLMGEGATGTTRVGYVWLEFHLPAARERWFTCGARLQASSNTTTVHPDYFTTDLRIGDGLTLTTDGRPLTRSALEERLGSRGTVHPSASDYRDEIRSVLFSSLSEQRYDALITAMLQLRTPKLSQRLDPALLSTLLSRALPPLGQSEIADLAEGFERLDAQRERLARLEEEVDATRTLARQQKTYAQRVLRAGAAALISATTELERLSNAAKNSAAEYDSVAQRKRETEERTESLEAERVQNESRKEGLMESDEYKEGQRLDALRQDTSKARERAAALRLDATSRRNAAQDDVSNQQAAADAEQRQGRIVANAATEARQAAVRVGMSSVYEEISAALDTDRPRSLLRGAVRGKRDQVRATVRALDEHERAIAFRAQAEQELEDAREAYIEAETASAAAADGCGQALEALRVRLRSWVVGCRELGFIDPDTLVDVADFEPAVVDAVNTAATRVLEGISKQETLCESAMRCARAEREELAAERDRLSGEHDIPPVAPPWRTTDRAHMVGAPLWQLVDFADGVSESARAGVEAALEASGLLDAWVGPQGEVVGHDAFADPALLTAVSGRSLADVLVPLPDTEVGAAVVHRLLSTIAFGDRLPADSTVAVGGDGTWRTGNLTGSWSKEQPAFVGALTRQRARERRIREIDDQITEYDLALTRLADDAAALDARRRVVQVEREARPSHEELSIAQRLLVRAEADLAAADAVVRQRVGNVAGREHAVKSALLRLSSLATENGLPTERTALDRVLEAADTFAGSAESWLDAYGDLRSASNHARLLAEQTDRSTALAEQRENDAAVAEAEHRQLDAKLAEISGAVGLGYREVLDRINTLRARIEELGVQIRADRVTANSLAEKLGELGSRRITDAQAHALAESARDAVAQRFRHLAAGVFPADSEIADLAKFRHTLLGSEGVRAALDAARLVAAAWPTIPHAPAHLGEALRRLSDSVHDCRAALSSRADLDLETDDDVQVFTAVVDGVRVGAAELLHILRTEADEAKNEITEQERQLFDRTLTGDTRRHLAARIRQANELVDGMNARLERVRTASNVAVRLVWHIADDLPAGTKAARDLLLKDPVRLTEADQQSLHRFLRERIEEAKADDTATSWEQQLAQVFDYTAWHRFVVKVDRGRGDGWQLLTKKLHGALSGGEKAIALHLPLFAAVAAHYHAAAQAPRVILLDEVFVGVDTTNRGQIFALLSALDLDLMLTSDHEWCTYAELSGIGIHQIVTGDGDDAVTTARFTWDGHDLHTG</sequence>
<feature type="coiled-coil region" evidence="1">
    <location>
        <begin position="878"/>
        <end position="930"/>
    </location>
</feature>
<dbReference type="Proteomes" id="UP000247569">
    <property type="component" value="Unassembled WGS sequence"/>
</dbReference>
<evidence type="ECO:0000313" key="3">
    <source>
        <dbReference type="EMBL" id="PXX63991.1"/>
    </source>
</evidence>
<organism evidence="3 4">
    <name type="scientific">Nocardia tenerifensis</name>
    <dbReference type="NCBI Taxonomy" id="228006"/>
    <lineage>
        <taxon>Bacteria</taxon>
        <taxon>Bacillati</taxon>
        <taxon>Actinomycetota</taxon>
        <taxon>Actinomycetes</taxon>
        <taxon>Mycobacteriales</taxon>
        <taxon>Nocardiaceae</taxon>
        <taxon>Nocardia</taxon>
    </lineage>
</organism>
<feature type="coiled-coil region" evidence="1">
    <location>
        <begin position="240"/>
        <end position="267"/>
    </location>
</feature>
<dbReference type="Gene3D" id="3.40.50.300">
    <property type="entry name" value="P-loop containing nucleotide triphosphate hydrolases"/>
    <property type="match status" value="2"/>
</dbReference>
<feature type="compositionally biased region" description="Basic and acidic residues" evidence="2">
    <location>
        <begin position="311"/>
        <end position="365"/>
    </location>
</feature>
<dbReference type="NCBIfam" id="TIGR02680">
    <property type="entry name" value="TIGR02680 family protein"/>
    <property type="match status" value="1"/>
</dbReference>
<name>A0A318KDD7_9NOCA</name>
<keyword evidence="1" id="KW-0175">Coiled coil</keyword>
<feature type="coiled-coil region" evidence="1">
    <location>
        <begin position="456"/>
        <end position="483"/>
    </location>
</feature>
<proteinExistence type="predicted"/>
<reference evidence="3 4" key="1">
    <citation type="submission" date="2018-05" db="EMBL/GenBank/DDBJ databases">
        <title>Genomic Encyclopedia of Type Strains, Phase IV (KMG-IV): sequencing the most valuable type-strain genomes for metagenomic binning, comparative biology and taxonomic classification.</title>
        <authorList>
            <person name="Goeker M."/>
        </authorList>
    </citation>
    <scope>NUCLEOTIDE SEQUENCE [LARGE SCALE GENOMIC DNA]</scope>
    <source>
        <strain evidence="3 4">DSM 44704</strain>
    </source>
</reference>
<keyword evidence="4" id="KW-1185">Reference proteome</keyword>
<dbReference type="SUPFAM" id="SSF52540">
    <property type="entry name" value="P-loop containing nucleoside triphosphate hydrolases"/>
    <property type="match status" value="1"/>
</dbReference>
<dbReference type="EMBL" id="QJKF01000005">
    <property type="protein sequence ID" value="PXX63991.1"/>
    <property type="molecule type" value="Genomic_DNA"/>
</dbReference>
<gene>
    <name evidence="3" type="ORF">DFR70_105173</name>
</gene>
<evidence type="ECO:0000256" key="2">
    <source>
        <dbReference type="SAM" id="MobiDB-lite"/>
    </source>
</evidence>
<dbReference type="Pfam" id="PF13558">
    <property type="entry name" value="SbcC_Walker_B"/>
    <property type="match status" value="1"/>
</dbReference>